<feature type="transmembrane region" description="Helical" evidence="6">
    <location>
        <begin position="96"/>
        <end position="116"/>
    </location>
</feature>
<accession>A0A0A2KGZ8</accession>
<dbReference type="Proteomes" id="UP000030104">
    <property type="component" value="Unassembled WGS sequence"/>
</dbReference>
<evidence type="ECO:0000313" key="9">
    <source>
        <dbReference type="Proteomes" id="UP000030104"/>
    </source>
</evidence>
<dbReference type="HOGENOM" id="CLU_001265_11_0_1"/>
<keyword evidence="5 6" id="KW-0472">Membrane</keyword>
<evidence type="ECO:0000313" key="8">
    <source>
        <dbReference type="EMBL" id="KGO63635.1"/>
    </source>
</evidence>
<dbReference type="OMA" id="PANIISW"/>
<gene>
    <name evidence="8" type="ORF">PITC_049010</name>
</gene>
<dbReference type="OrthoDB" id="6612291at2759"/>
<comment type="caution">
    <text evidence="8">The sequence shown here is derived from an EMBL/GenBank/DDBJ whole genome shotgun (WGS) entry which is preliminary data.</text>
</comment>
<dbReference type="PhylomeDB" id="A0A0A2KGZ8"/>
<dbReference type="InterPro" id="IPR005828">
    <property type="entry name" value="MFS_sugar_transport-like"/>
</dbReference>
<feature type="transmembrane region" description="Helical" evidence="6">
    <location>
        <begin position="445"/>
        <end position="466"/>
    </location>
</feature>
<feature type="transmembrane region" description="Helical" evidence="6">
    <location>
        <begin position="315"/>
        <end position="338"/>
    </location>
</feature>
<evidence type="ECO:0000256" key="2">
    <source>
        <dbReference type="ARBA" id="ARBA00010992"/>
    </source>
</evidence>
<sequence>MTELQGQDSKPTQAGDGSVEMYEFKASPETLSNDLDNASVWESIKSYPIIIFYCICLSIGPLIYGFDNIIISVITAMPAFQASFGSPHGSMTIIPALWLSLWNAFIQVGVMIGSAINGPLADRFGRRTTFGAAGCISTLAVGIVYISDRSSSVDSRRGVYLAGKIILGLALGMFNSTCQTYISEIAPQKLRGPLLSFFTFFMLVGQLIAVSLVLARINIMTPSSYIVCFASQWGPSGFAVLVGLFMPESPVYLARRGKLDSARKALCRLYPSTEIDTRMRKITETLTTEAENNQNSAEISYLDCFRGTDWRRTRIVLYANTMQQCLGVTMLTNASYFLQLGGMAATHSVMISQIGVGVGLVANVISWFAMSLLGRRLILLWSTVLTGLIWVGVGIAGCFPSSVSLWFIGIAIMVVGVVYGLGVGGTYPVVAAETSSLRLRAYTQGLGFVINGFTSWLFNFILPYMFDVDQGNWGGKLGFFFAGLCLITLVVIWFEIPEMMNRTYEEVDEMFAKRLSTRAFKGYQSERADNAKKVDG</sequence>
<dbReference type="InterPro" id="IPR005829">
    <property type="entry name" value="Sugar_transporter_CS"/>
</dbReference>
<dbReference type="GO" id="GO:0005351">
    <property type="term" value="F:carbohydrate:proton symporter activity"/>
    <property type="evidence" value="ECO:0007669"/>
    <property type="project" value="TreeGrafter"/>
</dbReference>
<dbReference type="STRING" id="40296.A0A0A2KGZ8"/>
<feature type="transmembrane region" description="Helical" evidence="6">
    <location>
        <begin position="50"/>
        <end position="76"/>
    </location>
</feature>
<keyword evidence="3 6" id="KW-0812">Transmembrane</keyword>
<feature type="transmembrane region" description="Helical" evidence="6">
    <location>
        <begin position="194"/>
        <end position="217"/>
    </location>
</feature>
<dbReference type="PANTHER" id="PTHR48022:SF41">
    <property type="entry name" value="MAJOR FACILITATOR SUPERFAMILY (MFS) PROFILE DOMAIN-CONTAINING PROTEIN"/>
    <property type="match status" value="1"/>
</dbReference>
<dbReference type="InterPro" id="IPR036259">
    <property type="entry name" value="MFS_trans_sf"/>
</dbReference>
<protein>
    <submittedName>
        <fullName evidence="8">Major facilitator superfamily domain, general substrate transporter</fullName>
    </submittedName>
</protein>
<evidence type="ECO:0000256" key="1">
    <source>
        <dbReference type="ARBA" id="ARBA00004141"/>
    </source>
</evidence>
<feature type="transmembrane region" description="Helical" evidence="6">
    <location>
        <begin position="223"/>
        <end position="246"/>
    </location>
</feature>
<comment type="subcellular location">
    <subcellularLocation>
        <location evidence="1">Membrane</location>
        <topology evidence="1">Multi-pass membrane protein</topology>
    </subcellularLocation>
</comment>
<feature type="transmembrane region" description="Helical" evidence="6">
    <location>
        <begin position="350"/>
        <end position="370"/>
    </location>
</feature>
<feature type="transmembrane region" description="Helical" evidence="6">
    <location>
        <begin position="377"/>
        <end position="397"/>
    </location>
</feature>
<evidence type="ECO:0000259" key="7">
    <source>
        <dbReference type="PROSITE" id="PS50850"/>
    </source>
</evidence>
<evidence type="ECO:0000256" key="3">
    <source>
        <dbReference type="ARBA" id="ARBA00022692"/>
    </source>
</evidence>
<dbReference type="EMBL" id="JQGA01001631">
    <property type="protein sequence ID" value="KGO63635.1"/>
    <property type="molecule type" value="Genomic_DNA"/>
</dbReference>
<dbReference type="Pfam" id="PF00083">
    <property type="entry name" value="Sugar_tr"/>
    <property type="match status" value="1"/>
</dbReference>
<feature type="transmembrane region" description="Helical" evidence="6">
    <location>
        <begin position="478"/>
        <end position="496"/>
    </location>
</feature>
<proteinExistence type="inferred from homology"/>
<comment type="similarity">
    <text evidence="2">Belongs to the major facilitator superfamily. Sugar transporter (TC 2.A.1.1) family.</text>
</comment>
<dbReference type="Gene3D" id="1.20.1250.20">
    <property type="entry name" value="MFS general substrate transporter like domains"/>
    <property type="match status" value="1"/>
</dbReference>
<dbReference type="PROSITE" id="PS50850">
    <property type="entry name" value="MFS"/>
    <property type="match status" value="1"/>
</dbReference>
<dbReference type="PROSITE" id="PS00217">
    <property type="entry name" value="SUGAR_TRANSPORT_2"/>
    <property type="match status" value="1"/>
</dbReference>
<reference evidence="8 9" key="1">
    <citation type="journal article" date="2015" name="Mol. Plant Microbe Interact.">
        <title>Genome, transcriptome, and functional analyses of Penicillium expansum provide new insights into secondary metabolism and pathogenicity.</title>
        <authorList>
            <person name="Ballester A.R."/>
            <person name="Marcet-Houben M."/>
            <person name="Levin E."/>
            <person name="Sela N."/>
            <person name="Selma-Lazaro C."/>
            <person name="Carmona L."/>
            <person name="Wisniewski M."/>
            <person name="Droby S."/>
            <person name="Gonzalez-Candelas L."/>
            <person name="Gabaldon T."/>
        </authorList>
    </citation>
    <scope>NUCLEOTIDE SEQUENCE [LARGE SCALE GENOMIC DNA]</scope>
    <source>
        <strain evidence="8 9">PHI-1</strain>
    </source>
</reference>
<dbReference type="InterPro" id="IPR050360">
    <property type="entry name" value="MFS_Sugar_Transporters"/>
</dbReference>
<dbReference type="FunFam" id="1.20.1250.20:FF:000078">
    <property type="entry name" value="MFS maltose transporter, putative"/>
    <property type="match status" value="1"/>
</dbReference>
<evidence type="ECO:0000256" key="5">
    <source>
        <dbReference type="ARBA" id="ARBA00023136"/>
    </source>
</evidence>
<dbReference type="GO" id="GO:0016020">
    <property type="term" value="C:membrane"/>
    <property type="evidence" value="ECO:0007669"/>
    <property type="project" value="UniProtKB-SubCell"/>
</dbReference>
<feature type="domain" description="Major facilitator superfamily (MFS) profile" evidence="7">
    <location>
        <begin position="53"/>
        <end position="500"/>
    </location>
</feature>
<name>A0A0A2KGZ8_PENIT</name>
<dbReference type="InterPro" id="IPR020846">
    <property type="entry name" value="MFS_dom"/>
</dbReference>
<dbReference type="SUPFAM" id="SSF103473">
    <property type="entry name" value="MFS general substrate transporter"/>
    <property type="match status" value="1"/>
</dbReference>
<dbReference type="AlphaFoldDB" id="A0A0A2KGZ8"/>
<evidence type="ECO:0000256" key="4">
    <source>
        <dbReference type="ARBA" id="ARBA00022989"/>
    </source>
</evidence>
<organism evidence="8 9">
    <name type="scientific">Penicillium italicum</name>
    <name type="common">Blue mold</name>
    <dbReference type="NCBI Taxonomy" id="40296"/>
    <lineage>
        <taxon>Eukaryota</taxon>
        <taxon>Fungi</taxon>
        <taxon>Dikarya</taxon>
        <taxon>Ascomycota</taxon>
        <taxon>Pezizomycotina</taxon>
        <taxon>Eurotiomycetes</taxon>
        <taxon>Eurotiomycetidae</taxon>
        <taxon>Eurotiales</taxon>
        <taxon>Aspergillaceae</taxon>
        <taxon>Penicillium</taxon>
    </lineage>
</organism>
<keyword evidence="9" id="KW-1185">Reference proteome</keyword>
<keyword evidence="4 6" id="KW-1133">Transmembrane helix</keyword>
<evidence type="ECO:0000256" key="6">
    <source>
        <dbReference type="SAM" id="Phobius"/>
    </source>
</evidence>
<feature type="transmembrane region" description="Helical" evidence="6">
    <location>
        <begin position="403"/>
        <end position="424"/>
    </location>
</feature>
<feature type="transmembrane region" description="Helical" evidence="6">
    <location>
        <begin position="128"/>
        <end position="147"/>
    </location>
</feature>
<dbReference type="PANTHER" id="PTHR48022">
    <property type="entry name" value="PLASTIDIC GLUCOSE TRANSPORTER 4"/>
    <property type="match status" value="1"/>
</dbReference>
<feature type="transmembrane region" description="Helical" evidence="6">
    <location>
        <begin position="159"/>
        <end position="182"/>
    </location>
</feature>